<dbReference type="KEGG" id="aplc:110982697"/>
<dbReference type="RefSeq" id="XP_022097005.1">
    <property type="nucleotide sequence ID" value="XM_022241313.1"/>
</dbReference>
<accession>A0A8B7YWZ2</accession>
<proteinExistence type="predicted"/>
<keyword evidence="2" id="KW-1185">Reference proteome</keyword>
<evidence type="ECO:0000259" key="1">
    <source>
        <dbReference type="Pfam" id="PF01712"/>
    </source>
</evidence>
<dbReference type="AlphaFoldDB" id="A0A8B7YWZ2"/>
<dbReference type="Gene3D" id="3.40.50.300">
    <property type="entry name" value="P-loop containing nucleotide triphosphate hydrolases"/>
    <property type="match status" value="1"/>
</dbReference>
<evidence type="ECO:0000313" key="3">
    <source>
        <dbReference type="RefSeq" id="XP_022097005.1"/>
    </source>
</evidence>
<dbReference type="Proteomes" id="UP000694845">
    <property type="component" value="Unplaced"/>
</dbReference>
<evidence type="ECO:0000313" key="2">
    <source>
        <dbReference type="Proteomes" id="UP000694845"/>
    </source>
</evidence>
<dbReference type="GO" id="GO:0005739">
    <property type="term" value="C:mitochondrion"/>
    <property type="evidence" value="ECO:0007669"/>
    <property type="project" value="TreeGrafter"/>
</dbReference>
<reference evidence="3" key="1">
    <citation type="submission" date="2025-08" db="UniProtKB">
        <authorList>
            <consortium name="RefSeq"/>
        </authorList>
    </citation>
    <scope>IDENTIFICATION</scope>
</reference>
<dbReference type="Pfam" id="PF01712">
    <property type="entry name" value="dNK"/>
    <property type="match status" value="1"/>
</dbReference>
<dbReference type="OrthoDB" id="567086at2759"/>
<gene>
    <name evidence="3" type="primary">LOC110982697</name>
</gene>
<dbReference type="PANTHER" id="PTHR10513">
    <property type="entry name" value="DEOXYNUCLEOSIDE KINASE"/>
    <property type="match status" value="1"/>
</dbReference>
<dbReference type="CDD" id="cd01673">
    <property type="entry name" value="dNK"/>
    <property type="match status" value="1"/>
</dbReference>
<organism evidence="2 3">
    <name type="scientific">Acanthaster planci</name>
    <name type="common">Crown-of-thorns starfish</name>
    <dbReference type="NCBI Taxonomy" id="133434"/>
    <lineage>
        <taxon>Eukaryota</taxon>
        <taxon>Metazoa</taxon>
        <taxon>Echinodermata</taxon>
        <taxon>Eleutherozoa</taxon>
        <taxon>Asterozoa</taxon>
        <taxon>Asteroidea</taxon>
        <taxon>Valvatacea</taxon>
        <taxon>Valvatida</taxon>
        <taxon>Acanthasteridae</taxon>
        <taxon>Acanthaster</taxon>
    </lineage>
</organism>
<sequence>MYTQSWLVTAYIIRISVGGQPTMLLSKFQGFLPCVAVCRRFLGPTFSLYLRRQEPKDSTTFHALSCHTSPVKMLSQAFSSGNGHWNGQRTGKKPVTITIEGNIGSGKTTLMEFFSQHEDVTTVDEPVQKWRNARGHNLFDLMYRDPKRWSFTFQSYVQLTMLENHRTQVATPIKMMERSVYSARYIFVENMHQTSMMSDPEFTVLDELFQWVISNHDIGLDRIIYLRTSPEQCYERIQRRCRTEEEGIPLEYLKALHQLYEDWLVGKKYPIPGSVMVLDGSAPLEDMLKMYRAKQDSILCQG</sequence>
<dbReference type="PANTHER" id="PTHR10513:SF24">
    <property type="entry name" value="THYMIDINE KINASE 2, MITOCHONDRIAL"/>
    <property type="match status" value="1"/>
</dbReference>
<dbReference type="FunFam" id="3.40.50.300:FF:001571">
    <property type="entry name" value="Deoxynucleoside kinase"/>
    <property type="match status" value="1"/>
</dbReference>
<protein>
    <submittedName>
        <fullName evidence="3">Thymidine kinase 2, mitochondrial-like isoform X1</fullName>
    </submittedName>
</protein>
<dbReference type="GO" id="GO:0019136">
    <property type="term" value="F:deoxynucleoside kinase activity"/>
    <property type="evidence" value="ECO:0007669"/>
    <property type="project" value="TreeGrafter"/>
</dbReference>
<dbReference type="SUPFAM" id="SSF52540">
    <property type="entry name" value="P-loop containing nucleoside triphosphate hydrolases"/>
    <property type="match status" value="1"/>
</dbReference>
<dbReference type="InterPro" id="IPR031314">
    <property type="entry name" value="DNK_dom"/>
</dbReference>
<feature type="domain" description="Deoxynucleoside kinase" evidence="1">
    <location>
        <begin position="97"/>
        <end position="285"/>
    </location>
</feature>
<dbReference type="InterPro" id="IPR050566">
    <property type="entry name" value="Deoxyribonucleoside_kinase"/>
</dbReference>
<name>A0A8B7YWZ2_ACAPL</name>
<dbReference type="InterPro" id="IPR027417">
    <property type="entry name" value="P-loop_NTPase"/>
</dbReference>
<dbReference type="GeneID" id="110982697"/>